<dbReference type="InterPro" id="IPR022907">
    <property type="entry name" value="VapC_family"/>
</dbReference>
<evidence type="ECO:0000256" key="1">
    <source>
        <dbReference type="ARBA" id="ARBA00022649"/>
    </source>
</evidence>
<keyword evidence="6" id="KW-0800">Toxin</keyword>
<sequence>MIVVDTNVLAYLLLPGPKTKLAEALLLDQPRWAAPPLWRSEWRNVLTTYLRRDLLQLSQAVALMQLVEALLAGQDEPVASEQVLQLAHSSRCSAYDCEFVAAAQQLGVPLVTEDRAVLVAFPDVARPLG</sequence>
<evidence type="ECO:0000256" key="4">
    <source>
        <dbReference type="ARBA" id="ARBA00022801"/>
    </source>
</evidence>
<dbReference type="GO" id="GO:0000287">
    <property type="term" value="F:magnesium ion binding"/>
    <property type="evidence" value="ECO:0007669"/>
    <property type="project" value="UniProtKB-UniRule"/>
</dbReference>
<comment type="similarity">
    <text evidence="6">Belongs to the PINc/VapC protein family.</text>
</comment>
<dbReference type="PANTHER" id="PTHR35901:SF1">
    <property type="entry name" value="EXONUCLEASE VAPC9"/>
    <property type="match status" value="1"/>
</dbReference>
<dbReference type="Proteomes" id="UP000243002">
    <property type="component" value="Unassembled WGS sequence"/>
</dbReference>
<keyword evidence="2 6" id="KW-0540">Nuclease</keyword>
<dbReference type="InterPro" id="IPR002716">
    <property type="entry name" value="PIN_dom"/>
</dbReference>
<dbReference type="EMBL" id="PXXO01000012">
    <property type="protein sequence ID" value="PSJ04425.1"/>
    <property type="molecule type" value="Genomic_DNA"/>
</dbReference>
<dbReference type="InterPro" id="IPR044153">
    <property type="entry name" value="PIN_Pae0151-like"/>
</dbReference>
<keyword evidence="9" id="KW-1185">Reference proteome</keyword>
<dbReference type="GO" id="GO:0016787">
    <property type="term" value="F:hydrolase activity"/>
    <property type="evidence" value="ECO:0007669"/>
    <property type="project" value="UniProtKB-KW"/>
</dbReference>
<feature type="binding site" evidence="6">
    <location>
        <position position="5"/>
    </location>
    <ligand>
        <name>Mg(2+)</name>
        <dbReference type="ChEBI" id="CHEBI:18420"/>
    </ligand>
</feature>
<comment type="caution">
    <text evidence="8">The sequence shown here is derived from an EMBL/GenBank/DDBJ whole genome shotgun (WGS) entry which is preliminary data.</text>
</comment>
<dbReference type="EC" id="3.1.-.-" evidence="6"/>
<comment type="cofactor">
    <cofactor evidence="6">
        <name>Mg(2+)</name>
        <dbReference type="ChEBI" id="CHEBI:18420"/>
    </cofactor>
</comment>
<organism evidence="8 9">
    <name type="scientific">Cyanobium usitatum str. Tous</name>
    <dbReference type="NCBI Taxonomy" id="2116684"/>
    <lineage>
        <taxon>Bacteria</taxon>
        <taxon>Bacillati</taxon>
        <taxon>Cyanobacteriota</taxon>
        <taxon>Cyanophyceae</taxon>
        <taxon>Synechococcales</taxon>
        <taxon>Prochlorococcaceae</taxon>
        <taxon>Cyanobium</taxon>
    </lineage>
</organism>
<dbReference type="AlphaFoldDB" id="A0A2P7MTF8"/>
<dbReference type="InterPro" id="IPR051619">
    <property type="entry name" value="TypeII_TA_RNase_PINc/VapC"/>
</dbReference>
<name>A0A2P7MTF8_9CYAN</name>
<gene>
    <name evidence="6" type="primary">vapC</name>
    <name evidence="8" type="ORF">C7K55_10480</name>
</gene>
<keyword evidence="4 6" id="KW-0378">Hydrolase</keyword>
<keyword evidence="5 6" id="KW-0460">Magnesium</keyword>
<dbReference type="InterPro" id="IPR029060">
    <property type="entry name" value="PIN-like_dom_sf"/>
</dbReference>
<evidence type="ECO:0000256" key="6">
    <source>
        <dbReference type="HAMAP-Rule" id="MF_00265"/>
    </source>
</evidence>
<dbReference type="RefSeq" id="WP_106632677.1">
    <property type="nucleotide sequence ID" value="NZ_PXXO01000012.1"/>
</dbReference>
<keyword evidence="3 6" id="KW-0479">Metal-binding</keyword>
<dbReference type="SUPFAM" id="SSF88723">
    <property type="entry name" value="PIN domain-like"/>
    <property type="match status" value="1"/>
</dbReference>
<dbReference type="GO" id="GO:0004540">
    <property type="term" value="F:RNA nuclease activity"/>
    <property type="evidence" value="ECO:0007669"/>
    <property type="project" value="InterPro"/>
</dbReference>
<accession>A0A2P7MTF8</accession>
<comment type="function">
    <text evidence="6">Toxic component of a toxin-antitoxin (TA) system. An RNase.</text>
</comment>
<evidence type="ECO:0000313" key="8">
    <source>
        <dbReference type="EMBL" id="PSJ04425.1"/>
    </source>
</evidence>
<proteinExistence type="inferred from homology"/>
<protein>
    <recommendedName>
        <fullName evidence="6">Ribonuclease VapC</fullName>
        <shortName evidence="6">RNase VapC</shortName>
        <ecNumber evidence="6">3.1.-.-</ecNumber>
    </recommendedName>
    <alternativeName>
        <fullName evidence="6">Toxin VapC</fullName>
    </alternativeName>
</protein>
<reference evidence="8 9" key="1">
    <citation type="journal article" date="2018" name="Environ. Microbiol.">
        <title>Ecological and genomic features of two widespread freshwater picocyanobacteria.</title>
        <authorList>
            <person name="Cabello-Yeves P.J."/>
            <person name="Picazo A."/>
            <person name="Camacho A."/>
            <person name="Callieri C."/>
            <person name="Rosselli R."/>
            <person name="Roda-Garcia J.J."/>
            <person name="Coutinho F.H."/>
            <person name="Rodriguez-Valera F."/>
        </authorList>
    </citation>
    <scope>NUCLEOTIDE SEQUENCE [LARGE SCALE GENOMIC DNA]</scope>
    <source>
        <strain evidence="8 9">Tous</strain>
    </source>
</reference>
<keyword evidence="1 6" id="KW-1277">Toxin-antitoxin system</keyword>
<dbReference type="Gene3D" id="3.40.50.1010">
    <property type="entry name" value="5'-nuclease"/>
    <property type="match status" value="1"/>
</dbReference>
<evidence type="ECO:0000256" key="2">
    <source>
        <dbReference type="ARBA" id="ARBA00022722"/>
    </source>
</evidence>
<evidence type="ECO:0000256" key="5">
    <source>
        <dbReference type="ARBA" id="ARBA00022842"/>
    </source>
</evidence>
<dbReference type="Pfam" id="PF01850">
    <property type="entry name" value="PIN"/>
    <property type="match status" value="1"/>
</dbReference>
<feature type="binding site" evidence="6">
    <location>
        <position position="96"/>
    </location>
    <ligand>
        <name>Mg(2+)</name>
        <dbReference type="ChEBI" id="CHEBI:18420"/>
    </ligand>
</feature>
<evidence type="ECO:0000256" key="3">
    <source>
        <dbReference type="ARBA" id="ARBA00022723"/>
    </source>
</evidence>
<evidence type="ECO:0000259" key="7">
    <source>
        <dbReference type="Pfam" id="PF01850"/>
    </source>
</evidence>
<dbReference type="HAMAP" id="MF_00265">
    <property type="entry name" value="VapC_Nob1"/>
    <property type="match status" value="1"/>
</dbReference>
<evidence type="ECO:0000313" key="9">
    <source>
        <dbReference type="Proteomes" id="UP000243002"/>
    </source>
</evidence>
<dbReference type="OrthoDB" id="1494007at2"/>
<feature type="domain" description="PIN" evidence="7">
    <location>
        <begin position="2"/>
        <end position="116"/>
    </location>
</feature>
<dbReference type="PANTHER" id="PTHR35901">
    <property type="entry name" value="RIBONUCLEASE VAPC3"/>
    <property type="match status" value="1"/>
</dbReference>
<dbReference type="CDD" id="cd09873">
    <property type="entry name" value="PIN_Pae0151-like"/>
    <property type="match status" value="1"/>
</dbReference>
<dbReference type="GO" id="GO:0090729">
    <property type="term" value="F:toxin activity"/>
    <property type="evidence" value="ECO:0007669"/>
    <property type="project" value="UniProtKB-KW"/>
</dbReference>